<dbReference type="EMBL" id="CP048739">
    <property type="protein sequence ID" value="QIB75235.1"/>
    <property type="molecule type" value="Genomic_DNA"/>
</dbReference>
<reference evidence="2 3" key="1">
    <citation type="submission" date="2020-02" db="EMBL/GenBank/DDBJ databases">
        <title>Whole genome sequence of Halogeometricum borinquense strain wsp4.</title>
        <authorList>
            <person name="Verma D.K."/>
            <person name="Gopal K."/>
            <person name="Prasad E.S."/>
        </authorList>
    </citation>
    <scope>NUCLEOTIDE SEQUENCE [LARGE SCALE GENOMIC DNA]</scope>
    <source>
        <strain evidence="3">wsp4</strain>
    </source>
</reference>
<protein>
    <submittedName>
        <fullName evidence="2">Uncharacterized protein</fullName>
    </submittedName>
</protein>
<sequence>MSNTQEVSTLDEKYDEQVSIHQIQIGEKDREFLSVLYNSDEPLTTAEIRERSGLDRREIDYRYDKFGRERYTEIIDVSPADPSILNRQVQGMNEAEMTEEGRKFFDMGLVGDPSGDYTQEEVVINKEKLESMQERMQMMETRIDSLQEKCDLQQETIEHNQYLGEKANGGVSYLKPAVVALTLVVRDCMDDVDFSRYLESAREQIREEK</sequence>
<evidence type="ECO:0000313" key="3">
    <source>
        <dbReference type="Proteomes" id="UP000465846"/>
    </source>
</evidence>
<evidence type="ECO:0000313" key="2">
    <source>
        <dbReference type="EMBL" id="QIB75235.1"/>
    </source>
</evidence>
<organism evidence="2 3">
    <name type="scientific">Halogeometricum borinquense</name>
    <dbReference type="NCBI Taxonomy" id="60847"/>
    <lineage>
        <taxon>Archaea</taxon>
        <taxon>Methanobacteriati</taxon>
        <taxon>Methanobacteriota</taxon>
        <taxon>Stenosarchaea group</taxon>
        <taxon>Halobacteria</taxon>
        <taxon>Halobacteriales</taxon>
        <taxon>Haloferacaceae</taxon>
        <taxon>Halogeometricum</taxon>
    </lineage>
</organism>
<dbReference type="RefSeq" id="WP_163487026.1">
    <property type="nucleotide sequence ID" value="NZ_CP048739.1"/>
</dbReference>
<feature type="coiled-coil region" evidence="1">
    <location>
        <begin position="129"/>
        <end position="156"/>
    </location>
</feature>
<accession>A0A6C0UII1</accession>
<name>A0A6C0UII1_9EURY</name>
<evidence type="ECO:0000256" key="1">
    <source>
        <dbReference type="SAM" id="Coils"/>
    </source>
</evidence>
<gene>
    <name evidence="2" type="ORF">G3I44_13635</name>
</gene>
<proteinExistence type="predicted"/>
<dbReference type="Proteomes" id="UP000465846">
    <property type="component" value="Chromosome"/>
</dbReference>
<dbReference type="GeneID" id="44080462"/>
<keyword evidence="1" id="KW-0175">Coiled coil</keyword>
<dbReference type="AlphaFoldDB" id="A0A6C0UII1"/>